<reference evidence="1 2" key="1">
    <citation type="journal article" date="2022" name="bioRxiv">
        <title>Genomics of Preaxostyla Flagellates Illuminates Evolutionary Transitions and the Path Towards Mitochondrial Loss.</title>
        <authorList>
            <person name="Novak L.V.F."/>
            <person name="Treitli S.C."/>
            <person name="Pyrih J."/>
            <person name="Halakuc P."/>
            <person name="Pipaliya S.V."/>
            <person name="Vacek V."/>
            <person name="Brzon O."/>
            <person name="Soukal P."/>
            <person name="Eme L."/>
            <person name="Dacks J.B."/>
            <person name="Karnkowska A."/>
            <person name="Elias M."/>
            <person name="Hampl V."/>
        </authorList>
    </citation>
    <scope>NUCLEOTIDE SEQUENCE [LARGE SCALE GENOMIC DNA]</scope>
    <source>
        <strain evidence="1">NAU3</strain>
        <tissue evidence="1">Gut</tissue>
    </source>
</reference>
<dbReference type="EMBL" id="JARBJD010000590">
    <property type="protein sequence ID" value="KAK2940857.1"/>
    <property type="molecule type" value="Genomic_DNA"/>
</dbReference>
<sequence>MIDVITVIYSPHVVPIFTQRGNKVPDQVLRSIAIPLDISSTQVVITCLINTGNNTMGLSVSFTQDQKRPSVADVLRTPLKCWEKYDFAISSRRSHKIPW</sequence>
<organism evidence="1 2">
    <name type="scientific">Blattamonas nauphoetae</name>
    <dbReference type="NCBI Taxonomy" id="2049346"/>
    <lineage>
        <taxon>Eukaryota</taxon>
        <taxon>Metamonada</taxon>
        <taxon>Preaxostyla</taxon>
        <taxon>Oxymonadida</taxon>
        <taxon>Blattamonas</taxon>
    </lineage>
</organism>
<accession>A0ABQ9WQ20</accession>
<protein>
    <submittedName>
        <fullName evidence="1">Uncharacterized protein</fullName>
    </submittedName>
</protein>
<evidence type="ECO:0000313" key="1">
    <source>
        <dbReference type="EMBL" id="KAK2940857.1"/>
    </source>
</evidence>
<keyword evidence="2" id="KW-1185">Reference proteome</keyword>
<dbReference type="Proteomes" id="UP001281761">
    <property type="component" value="Unassembled WGS sequence"/>
</dbReference>
<comment type="caution">
    <text evidence="1">The sequence shown here is derived from an EMBL/GenBank/DDBJ whole genome shotgun (WGS) entry which is preliminary data.</text>
</comment>
<proteinExistence type="predicted"/>
<name>A0ABQ9WQ20_9EUKA</name>
<gene>
    <name evidence="1" type="ORF">BLNAU_24225</name>
</gene>
<evidence type="ECO:0000313" key="2">
    <source>
        <dbReference type="Proteomes" id="UP001281761"/>
    </source>
</evidence>